<proteinExistence type="predicted"/>
<dbReference type="Proteomes" id="UP001620405">
    <property type="component" value="Unassembled WGS sequence"/>
</dbReference>
<organism evidence="1 2">
    <name type="scientific">Dyella lipolytica</name>
    <dbReference type="NCBI Taxonomy" id="1867835"/>
    <lineage>
        <taxon>Bacteria</taxon>
        <taxon>Pseudomonadati</taxon>
        <taxon>Pseudomonadota</taxon>
        <taxon>Gammaproteobacteria</taxon>
        <taxon>Lysobacterales</taxon>
        <taxon>Rhodanobacteraceae</taxon>
        <taxon>Dyella</taxon>
    </lineage>
</organism>
<gene>
    <name evidence="1" type="ORF">ISP13_13095</name>
</gene>
<dbReference type="EMBL" id="JADIKG010000012">
    <property type="protein sequence ID" value="MFK2874474.1"/>
    <property type="molecule type" value="Genomic_DNA"/>
</dbReference>
<name>A0ABW8IYP4_9GAMM</name>
<dbReference type="Pfam" id="PF04464">
    <property type="entry name" value="Glyphos_transf"/>
    <property type="match status" value="1"/>
</dbReference>
<dbReference type="SUPFAM" id="SSF53756">
    <property type="entry name" value="UDP-Glycosyltransferase/glycogen phosphorylase"/>
    <property type="match status" value="1"/>
</dbReference>
<dbReference type="InterPro" id="IPR016886">
    <property type="entry name" value="UCP028458_glyceroPtfrase"/>
</dbReference>
<evidence type="ECO:0000313" key="2">
    <source>
        <dbReference type="Proteomes" id="UP001620405"/>
    </source>
</evidence>
<sequence>MAKSAPQKNAASKKPALKKHYLLYGSERYALAILRPLQDAIRARGDETAWFFDGPGAEDLVDGERLLSVAEVRRWNPIAVITPGNHLPHFFPGVKVETFHGFNAGKPRHVYIRGFFDLYCTTGPRDTAQFGALANKLGHFTVTETGWPKLDPFMKEIAGPLPPVRTPPVILYHSTFSPSWSAAEILYEEVKRLSRDGRWRWIVSFHPKMAAETRAKFKALQNDYLTFAENDNILELFPQVDMMCSDTSSALSEFLLTGKPVVTFKNRAPGPQLIDIDDPAQFEPAIERALSRPPELMQAIKAFGDAIHPYHDGHSSERVLDAIDAFIAAGGRNRKSKPLNFWRKLKLRRRIGYWGPA</sequence>
<protein>
    <submittedName>
        <fullName evidence="1">CDP-glycerol glycerophosphotransferase family protein</fullName>
    </submittedName>
</protein>
<keyword evidence="2" id="KW-1185">Reference proteome</keyword>
<dbReference type="PIRSF" id="PIRSF028458">
    <property type="entry name" value="UCP028458_glyceroPtfrase"/>
    <property type="match status" value="1"/>
</dbReference>
<accession>A0ABW8IYP4</accession>
<dbReference type="InterPro" id="IPR043148">
    <property type="entry name" value="TagF_C"/>
</dbReference>
<evidence type="ECO:0000313" key="1">
    <source>
        <dbReference type="EMBL" id="MFK2874474.1"/>
    </source>
</evidence>
<comment type="caution">
    <text evidence="1">The sequence shown here is derived from an EMBL/GenBank/DDBJ whole genome shotgun (WGS) entry which is preliminary data.</text>
</comment>
<reference evidence="1 2" key="1">
    <citation type="submission" date="2020-10" db="EMBL/GenBank/DDBJ databases">
        <title>Phylogeny of dyella-like bacteria.</title>
        <authorList>
            <person name="Fu J."/>
        </authorList>
    </citation>
    <scope>NUCLEOTIDE SEQUENCE [LARGE SCALE GENOMIC DNA]</scope>
    <source>
        <strain evidence="1 2">DHOB07</strain>
    </source>
</reference>
<dbReference type="InterPro" id="IPR007554">
    <property type="entry name" value="Glycerophosphate_synth"/>
</dbReference>
<dbReference type="RefSeq" id="WP_284401874.1">
    <property type="nucleotide sequence ID" value="NZ_BSNQ01000009.1"/>
</dbReference>
<dbReference type="Gene3D" id="3.40.50.12580">
    <property type="match status" value="1"/>
</dbReference>